<sequence length="70" mass="8040">MALDPRIALQQFIAALERHHEVVVSRRGEDDPAVENAYELLKNAFLDYEEALESAHGEWLPFEEAEDSEQ</sequence>
<evidence type="ECO:0000313" key="2">
    <source>
        <dbReference type="EMBL" id="CAB4605186.1"/>
    </source>
</evidence>
<gene>
    <name evidence="1" type="ORF">UFOPK1410_00489</name>
    <name evidence="2" type="ORF">UFOPK1855_00070</name>
</gene>
<dbReference type="EMBL" id="CAEZSH010000044">
    <property type="protein sequence ID" value="CAB4536540.1"/>
    <property type="molecule type" value="Genomic_DNA"/>
</dbReference>
<reference evidence="2" key="1">
    <citation type="submission" date="2020-05" db="EMBL/GenBank/DDBJ databases">
        <authorList>
            <person name="Chiriac C."/>
            <person name="Salcher M."/>
            <person name="Ghai R."/>
            <person name="Kavagutti S V."/>
        </authorList>
    </citation>
    <scope>NUCLEOTIDE SEQUENCE</scope>
</reference>
<protein>
    <submittedName>
        <fullName evidence="2">Unannotated protein</fullName>
    </submittedName>
</protein>
<organism evidence="2">
    <name type="scientific">freshwater metagenome</name>
    <dbReference type="NCBI Taxonomy" id="449393"/>
    <lineage>
        <taxon>unclassified sequences</taxon>
        <taxon>metagenomes</taxon>
        <taxon>ecological metagenomes</taxon>
    </lineage>
</organism>
<dbReference type="EMBL" id="CAEZUW010000005">
    <property type="protein sequence ID" value="CAB4605186.1"/>
    <property type="molecule type" value="Genomic_DNA"/>
</dbReference>
<accession>A0A6J6GVW6</accession>
<evidence type="ECO:0000313" key="1">
    <source>
        <dbReference type="EMBL" id="CAB4536540.1"/>
    </source>
</evidence>
<name>A0A6J6GVW6_9ZZZZ</name>
<dbReference type="AlphaFoldDB" id="A0A6J6GVW6"/>
<proteinExistence type="predicted"/>